<proteinExistence type="predicted"/>
<feature type="region of interest" description="Disordered" evidence="1">
    <location>
        <begin position="1"/>
        <end position="21"/>
    </location>
</feature>
<dbReference type="EMBL" id="BTSY01000003">
    <property type="protein sequence ID" value="GMT17285.1"/>
    <property type="molecule type" value="Genomic_DNA"/>
</dbReference>
<keyword evidence="3" id="KW-1185">Reference proteome</keyword>
<reference evidence="2" key="1">
    <citation type="submission" date="2023-10" db="EMBL/GenBank/DDBJ databases">
        <title>Genome assembly of Pristionchus species.</title>
        <authorList>
            <person name="Yoshida K."/>
            <person name="Sommer R.J."/>
        </authorList>
    </citation>
    <scope>NUCLEOTIDE SEQUENCE</scope>
    <source>
        <strain evidence="2">RS5133</strain>
    </source>
</reference>
<sequence>CLSISSISSLHSSCTKPQANASPMTLVAVRRRSLRKSIVRMSEMSLEGNPRAVSTIIIVTRPALGMGAALIDARAA</sequence>
<feature type="compositionally biased region" description="Low complexity" evidence="1">
    <location>
        <begin position="1"/>
        <end position="13"/>
    </location>
</feature>
<comment type="caution">
    <text evidence="2">The sequence shown here is derived from an EMBL/GenBank/DDBJ whole genome shotgun (WGS) entry which is preliminary data.</text>
</comment>
<organism evidence="2 3">
    <name type="scientific">Pristionchus fissidentatus</name>
    <dbReference type="NCBI Taxonomy" id="1538716"/>
    <lineage>
        <taxon>Eukaryota</taxon>
        <taxon>Metazoa</taxon>
        <taxon>Ecdysozoa</taxon>
        <taxon>Nematoda</taxon>
        <taxon>Chromadorea</taxon>
        <taxon>Rhabditida</taxon>
        <taxon>Rhabditina</taxon>
        <taxon>Diplogasteromorpha</taxon>
        <taxon>Diplogasteroidea</taxon>
        <taxon>Neodiplogasteridae</taxon>
        <taxon>Pristionchus</taxon>
    </lineage>
</organism>
<accession>A0AAV5VC64</accession>
<feature type="non-terminal residue" evidence="2">
    <location>
        <position position="1"/>
    </location>
</feature>
<evidence type="ECO:0000256" key="1">
    <source>
        <dbReference type="SAM" id="MobiDB-lite"/>
    </source>
</evidence>
<dbReference type="Proteomes" id="UP001432322">
    <property type="component" value="Unassembled WGS sequence"/>
</dbReference>
<evidence type="ECO:0000313" key="2">
    <source>
        <dbReference type="EMBL" id="GMT17285.1"/>
    </source>
</evidence>
<gene>
    <name evidence="2" type="ORF">PFISCL1PPCAC_8582</name>
</gene>
<name>A0AAV5VC64_9BILA</name>
<evidence type="ECO:0000313" key="3">
    <source>
        <dbReference type="Proteomes" id="UP001432322"/>
    </source>
</evidence>
<dbReference type="AlphaFoldDB" id="A0AAV5VC64"/>
<feature type="non-terminal residue" evidence="2">
    <location>
        <position position="76"/>
    </location>
</feature>
<protein>
    <submittedName>
        <fullName evidence="2">Uncharacterized protein</fullName>
    </submittedName>
</protein>